<keyword evidence="4 5" id="KW-0413">Isomerase</keyword>
<evidence type="ECO:0000259" key="6">
    <source>
        <dbReference type="PROSITE" id="PS51168"/>
    </source>
</evidence>
<evidence type="ECO:0000256" key="2">
    <source>
        <dbReference type="ARBA" id="ARBA00012404"/>
    </source>
</evidence>
<dbReference type="InterPro" id="IPR002701">
    <property type="entry name" value="CM_II_prokaryot"/>
</dbReference>
<dbReference type="GO" id="GO:0004106">
    <property type="term" value="F:chorismate mutase activity"/>
    <property type="evidence" value="ECO:0007669"/>
    <property type="project" value="UniProtKB-EC"/>
</dbReference>
<dbReference type="InterPro" id="IPR051331">
    <property type="entry name" value="Chorismate_mutase-related"/>
</dbReference>
<dbReference type="KEGG" id="sera:Ser39006_022720"/>
<dbReference type="NCBIfam" id="TIGR01806">
    <property type="entry name" value="CM_mono2"/>
    <property type="match status" value="1"/>
</dbReference>
<dbReference type="InterPro" id="IPR008240">
    <property type="entry name" value="Chorismate_mutase_periplasmic"/>
</dbReference>
<proteinExistence type="predicted"/>
<dbReference type="EMBL" id="CP025085">
    <property type="protein sequence ID" value="AUH02658.1"/>
    <property type="molecule type" value="Genomic_DNA"/>
</dbReference>
<comment type="function">
    <text evidence="5">Catalyzes the Claisen rearrangement of chorismate to prephenate.</text>
</comment>
<evidence type="ECO:0000313" key="7">
    <source>
        <dbReference type="EMBL" id="AUH02658.1"/>
    </source>
</evidence>
<dbReference type="EC" id="5.4.99.5" evidence="2 5"/>
<sequence>MCLLTCLISTSVFASATPDLSSLIDQRLSYMKDVAGYKAEHHLAIEDLQQEAKVLEAGRQQATQYGLDANSIAPFIQTQMDAAKAIQYRYRADWLAVPEQGWQPRPLADIRVQLGKLNGSILQQIAQTLRKDGNMNSLTYSHFMHVVSQKNLSKHDKERLLSALKQAKLKKD</sequence>
<dbReference type="InterPro" id="IPR036263">
    <property type="entry name" value="Chorismate_II_sf"/>
</dbReference>
<dbReference type="AlphaFoldDB" id="A0A2I5TQY5"/>
<dbReference type="GO" id="GO:0009697">
    <property type="term" value="P:salicylic acid biosynthetic process"/>
    <property type="evidence" value="ECO:0007669"/>
    <property type="project" value="TreeGrafter"/>
</dbReference>
<gene>
    <name evidence="7" type="ORF">CWC46_22730</name>
    <name evidence="8" type="ORF">Ser39006_022720</name>
</gene>
<dbReference type="UniPathway" id="UPA00120">
    <property type="reaction ID" value="UER00203"/>
</dbReference>
<dbReference type="EMBL" id="CP025084">
    <property type="protein sequence ID" value="AUH06971.1"/>
    <property type="molecule type" value="Genomic_DNA"/>
</dbReference>
<comment type="pathway">
    <text evidence="1 5">Metabolic intermediate biosynthesis; prephenate biosynthesis; prephenate from chorismate: step 1/1.</text>
</comment>
<evidence type="ECO:0000256" key="1">
    <source>
        <dbReference type="ARBA" id="ARBA00004817"/>
    </source>
</evidence>
<dbReference type="KEGG" id="serq:CWC46_22730"/>
<accession>A0A2I5TQY5</accession>
<evidence type="ECO:0000256" key="3">
    <source>
        <dbReference type="ARBA" id="ARBA00022729"/>
    </source>
</evidence>
<protein>
    <recommendedName>
        <fullName evidence="2 5">Chorismate mutase</fullName>
        <ecNumber evidence="2 5">5.4.99.5</ecNumber>
    </recommendedName>
</protein>
<keyword evidence="3" id="KW-0732">Signal</keyword>
<reference evidence="8" key="2">
    <citation type="submission" date="2013-09" db="EMBL/GenBank/DDBJ databases">
        <authorList>
            <person name="Wang G."/>
            <person name="Yang Y."/>
            <person name="Su Y."/>
        </authorList>
    </citation>
    <scope>NUCLEOTIDE SEQUENCE</scope>
    <source>
        <strain evidence="8">ATCC 39006</strain>
    </source>
</reference>
<dbReference type="Pfam" id="PF01817">
    <property type="entry name" value="CM_2"/>
    <property type="match status" value="1"/>
</dbReference>
<evidence type="ECO:0000256" key="5">
    <source>
        <dbReference type="PIRNR" id="PIRNR026640"/>
    </source>
</evidence>
<evidence type="ECO:0000313" key="10">
    <source>
        <dbReference type="Proteomes" id="UP000233778"/>
    </source>
</evidence>
<name>A0A2I5TQY5_SERS3</name>
<dbReference type="InterPro" id="IPR036979">
    <property type="entry name" value="CM_dom_sf"/>
</dbReference>
<dbReference type="GO" id="GO:0046417">
    <property type="term" value="P:chorismate metabolic process"/>
    <property type="evidence" value="ECO:0007669"/>
    <property type="project" value="InterPro"/>
</dbReference>
<dbReference type="SUPFAM" id="SSF48600">
    <property type="entry name" value="Chorismate mutase II"/>
    <property type="match status" value="1"/>
</dbReference>
<dbReference type="PANTHER" id="PTHR38041:SF2">
    <property type="entry name" value="SECRETED CHORISMATE MUTASE"/>
    <property type="match status" value="1"/>
</dbReference>
<reference evidence="7 10" key="3">
    <citation type="submission" date="2017-11" db="EMBL/GenBank/DDBJ databases">
        <title>Complete genome sequence of Serratia sp. ATCC 39006 LacA.</title>
        <authorList>
            <person name="Hampton H.G."/>
            <person name="Jackson S.A."/>
            <person name="Jauregui R."/>
            <person name="Poulter G.T.M."/>
            <person name="Salmond G.P.C."/>
            <person name="Fineran P.C."/>
        </authorList>
    </citation>
    <scope>NUCLEOTIDE SEQUENCE [LARGE SCALE GENOMIC DNA]</scope>
    <source>
        <strain evidence="7 10">ATCC 39006</strain>
    </source>
</reference>
<dbReference type="STRING" id="104623.Ser39006_00982"/>
<organism evidence="8 9">
    <name type="scientific">Serratia sp. (strain ATCC 39006)</name>
    <name type="common">Prodigiosinella confusarubida</name>
    <dbReference type="NCBI Taxonomy" id="104623"/>
    <lineage>
        <taxon>Bacteria</taxon>
        <taxon>Pseudomonadati</taxon>
        <taxon>Pseudomonadota</taxon>
        <taxon>Gammaproteobacteria</taxon>
        <taxon>Enterobacterales</taxon>
        <taxon>Pectobacteriaceae</taxon>
        <taxon>Prodigiosinella</taxon>
    </lineage>
</organism>
<reference evidence="8" key="4">
    <citation type="submission" date="2017-11" db="EMBL/GenBank/DDBJ databases">
        <title>Complete genome sequence of Serratia sp. ATCC 39006.</title>
        <authorList>
            <person name="Hampton H.G."/>
            <person name="Jackson S.A."/>
            <person name="Jauregui R."/>
            <person name="Poulter G.T.M."/>
            <person name="Salmond G.P.C."/>
            <person name="Fineran P.C."/>
        </authorList>
    </citation>
    <scope>NUCLEOTIDE SEQUENCE</scope>
    <source>
        <strain evidence="8">ATCC 39006</strain>
    </source>
</reference>
<feature type="domain" description="Chorismate mutase" evidence="6">
    <location>
        <begin position="1"/>
        <end position="91"/>
    </location>
</feature>
<dbReference type="NCBIfam" id="NF005965">
    <property type="entry name" value="PRK08055.1"/>
    <property type="match status" value="1"/>
</dbReference>
<reference evidence="8 9" key="1">
    <citation type="journal article" date="2013" name="Genome Announc.">
        <title>Draft genome sequence of Serratia sp. strain ATCC 39006, a model bacterium for analysis of the biosynthesis and regulation of prodigiosin, a carbapenem, and gas vesicles.</title>
        <authorList>
            <person name="Fineran P.C."/>
            <person name="Iglesias Cans M.C."/>
            <person name="Ramsay J.P."/>
            <person name="Wilf N.M."/>
            <person name="Cossyleon D."/>
            <person name="McNeil M.B."/>
            <person name="Williamson N.R."/>
            <person name="Monson R.E."/>
            <person name="Becher S.A."/>
            <person name="Stanton J.A."/>
            <person name="Brugger K."/>
            <person name="Brown S.D."/>
            <person name="Salmond G.P."/>
        </authorList>
    </citation>
    <scope>NUCLEOTIDE SEQUENCE [LARGE SCALE GENOMIC DNA]</scope>
    <source>
        <strain evidence="8">ATCC 39006</strain>
        <strain evidence="9">ATCC 39006 / SC 11482</strain>
    </source>
</reference>
<dbReference type="SMART" id="SM00830">
    <property type="entry name" value="CM_2"/>
    <property type="match status" value="1"/>
</dbReference>
<dbReference type="Proteomes" id="UP000017700">
    <property type="component" value="Chromosome"/>
</dbReference>
<comment type="catalytic activity">
    <reaction evidence="5">
        <text>chorismate = prephenate</text>
        <dbReference type="Rhea" id="RHEA:13897"/>
        <dbReference type="ChEBI" id="CHEBI:29748"/>
        <dbReference type="ChEBI" id="CHEBI:29934"/>
        <dbReference type="EC" id="5.4.99.5"/>
    </reaction>
</comment>
<evidence type="ECO:0000313" key="9">
    <source>
        <dbReference type="Proteomes" id="UP000017700"/>
    </source>
</evidence>
<dbReference type="Gene3D" id="1.20.59.10">
    <property type="entry name" value="Chorismate mutase"/>
    <property type="match status" value="1"/>
</dbReference>
<dbReference type="OrthoDB" id="8445094at2"/>
<dbReference type="PIRSF" id="PIRSF026640">
    <property type="entry name" value="Peripl_chor_mut"/>
    <property type="match status" value="1"/>
</dbReference>
<keyword evidence="9" id="KW-1185">Reference proteome</keyword>
<dbReference type="Proteomes" id="UP000233778">
    <property type="component" value="Chromosome"/>
</dbReference>
<dbReference type="PANTHER" id="PTHR38041">
    <property type="entry name" value="CHORISMATE MUTASE"/>
    <property type="match status" value="1"/>
</dbReference>
<evidence type="ECO:0000313" key="8">
    <source>
        <dbReference type="EMBL" id="AUH06971.1"/>
    </source>
</evidence>
<dbReference type="PROSITE" id="PS51168">
    <property type="entry name" value="CHORISMATE_MUT_2"/>
    <property type="match status" value="1"/>
</dbReference>
<evidence type="ECO:0000256" key="4">
    <source>
        <dbReference type="ARBA" id="ARBA00023235"/>
    </source>
</evidence>